<dbReference type="OrthoDB" id="3545268at2759"/>
<proteinExistence type="predicted"/>
<accession>A0A8H4W1I3</accession>
<organism evidence="1 2">
    <name type="scientific">Cudoniella acicularis</name>
    <dbReference type="NCBI Taxonomy" id="354080"/>
    <lineage>
        <taxon>Eukaryota</taxon>
        <taxon>Fungi</taxon>
        <taxon>Dikarya</taxon>
        <taxon>Ascomycota</taxon>
        <taxon>Pezizomycotina</taxon>
        <taxon>Leotiomycetes</taxon>
        <taxon>Helotiales</taxon>
        <taxon>Tricladiaceae</taxon>
        <taxon>Cudoniella</taxon>
    </lineage>
</organism>
<protein>
    <submittedName>
        <fullName evidence="1">Uncharacterized protein</fullName>
    </submittedName>
</protein>
<reference evidence="1 2" key="1">
    <citation type="submission" date="2020-03" db="EMBL/GenBank/DDBJ databases">
        <title>Draft Genome Sequence of Cudoniella acicularis.</title>
        <authorList>
            <person name="Buettner E."/>
            <person name="Kellner H."/>
        </authorList>
    </citation>
    <scope>NUCLEOTIDE SEQUENCE [LARGE SCALE GENOMIC DNA]</scope>
    <source>
        <strain evidence="1 2">DSM 108380</strain>
    </source>
</reference>
<dbReference type="EMBL" id="JAAMPI010000583">
    <property type="protein sequence ID" value="KAF4630146.1"/>
    <property type="molecule type" value="Genomic_DNA"/>
</dbReference>
<dbReference type="AlphaFoldDB" id="A0A8H4W1I3"/>
<gene>
    <name evidence="1" type="ORF">G7Y89_g7995</name>
</gene>
<evidence type="ECO:0000313" key="1">
    <source>
        <dbReference type="EMBL" id="KAF4630146.1"/>
    </source>
</evidence>
<dbReference type="Proteomes" id="UP000566819">
    <property type="component" value="Unassembled WGS sequence"/>
</dbReference>
<evidence type="ECO:0000313" key="2">
    <source>
        <dbReference type="Proteomes" id="UP000566819"/>
    </source>
</evidence>
<name>A0A8H4W1I3_9HELO</name>
<keyword evidence="2" id="KW-1185">Reference proteome</keyword>
<sequence length="101" mass="12030">MRKPHRSDSTWNKDITLLTCIFYLRYQPSVPFEDIAEHLLTTCPTRMIKLAEDTEKEKMTKEERVEWIASGQMKQRLSGILKDKFEQAEQDMTRSYIMARD</sequence>
<comment type="caution">
    <text evidence="1">The sequence shown here is derived from an EMBL/GenBank/DDBJ whole genome shotgun (WGS) entry which is preliminary data.</text>
</comment>